<dbReference type="EMBL" id="CP003338">
    <property type="protein sequence ID" value="AFC71199.1"/>
    <property type="molecule type" value="Genomic_DNA"/>
</dbReference>
<accession>H8K7F6</accession>
<reference evidence="2" key="1">
    <citation type="submission" date="2012-02" db="EMBL/GenBank/DDBJ databases">
        <title>Complete genome sequence of Rickettsia australis strain Cutlack.</title>
        <authorList>
            <person name="Johnson S.L."/>
            <person name="Munk A.C."/>
            <person name="Han S."/>
            <person name="Bruce D.C."/>
            <person name="Dasch G.A."/>
        </authorList>
    </citation>
    <scope>NUCLEOTIDE SEQUENCE [LARGE SCALE GENOMIC DNA]</scope>
    <source>
        <strain evidence="2">Cutlack</strain>
    </source>
</reference>
<dbReference type="HOGENOM" id="CLU_3103257_0_0_5"/>
<organism evidence="1 2">
    <name type="scientific">Rickettsia australis (strain Cutlack)</name>
    <dbReference type="NCBI Taxonomy" id="1105110"/>
    <lineage>
        <taxon>Bacteria</taxon>
        <taxon>Pseudomonadati</taxon>
        <taxon>Pseudomonadota</taxon>
        <taxon>Alphaproteobacteria</taxon>
        <taxon>Rickettsiales</taxon>
        <taxon>Rickettsiaceae</taxon>
        <taxon>Rickettsieae</taxon>
        <taxon>Rickettsia</taxon>
        <taxon>spotted fever group</taxon>
    </lineage>
</organism>
<dbReference type="Proteomes" id="UP000007589">
    <property type="component" value="Chromosome"/>
</dbReference>
<evidence type="ECO:0000313" key="1">
    <source>
        <dbReference type="EMBL" id="AFC71199.1"/>
    </source>
</evidence>
<evidence type="ECO:0000313" key="2">
    <source>
        <dbReference type="Proteomes" id="UP000007589"/>
    </source>
</evidence>
<proteinExistence type="predicted"/>
<name>H8K7F6_RICAC</name>
<sequence length="51" mass="5839">MYYGHRGTIKYIGKRVIAKVSDFGEKIHEFIDTSNNKNVSIMSILVKLPLL</sequence>
<keyword evidence="2" id="KW-1185">Reference proteome</keyword>
<protein>
    <submittedName>
        <fullName evidence="1">Uncharacterized protein</fullName>
    </submittedName>
</protein>
<gene>
    <name evidence="1" type="ordered locus">MC5_04475</name>
</gene>
<dbReference type="AlphaFoldDB" id="H8K7F6"/>
<dbReference type="KEGG" id="rau:MC5_04475"/>